<name>A0A395RHU9_FUSSP</name>
<evidence type="ECO:0000313" key="2">
    <source>
        <dbReference type="Proteomes" id="UP000266152"/>
    </source>
</evidence>
<reference evidence="1 2" key="1">
    <citation type="journal article" date="2018" name="PLoS Pathog.">
        <title>Evolution of structural diversity of trichothecenes, a family of toxins produced by plant pathogenic and entomopathogenic fungi.</title>
        <authorList>
            <person name="Proctor R.H."/>
            <person name="McCormick S.P."/>
            <person name="Kim H.S."/>
            <person name="Cardoza R.E."/>
            <person name="Stanley A.M."/>
            <person name="Lindo L."/>
            <person name="Kelly A."/>
            <person name="Brown D.W."/>
            <person name="Lee T."/>
            <person name="Vaughan M.M."/>
            <person name="Alexander N.J."/>
            <person name="Busman M."/>
            <person name="Gutierrez S."/>
        </authorList>
    </citation>
    <scope>NUCLEOTIDE SEQUENCE [LARGE SCALE GENOMIC DNA]</scope>
    <source>
        <strain evidence="1 2">NRRL 3299</strain>
    </source>
</reference>
<dbReference type="STRING" id="5514.A0A395RHU9"/>
<accession>A0A395RHU9</accession>
<dbReference type="AlphaFoldDB" id="A0A395RHU9"/>
<protein>
    <submittedName>
        <fullName evidence="1">Uncharacterized protein</fullName>
    </submittedName>
</protein>
<gene>
    <name evidence="1" type="ORF">FSPOR_11158</name>
</gene>
<dbReference type="Proteomes" id="UP000266152">
    <property type="component" value="Unassembled WGS sequence"/>
</dbReference>
<dbReference type="EMBL" id="PXOF01000211">
    <property type="protein sequence ID" value="RGP59676.1"/>
    <property type="molecule type" value="Genomic_DNA"/>
</dbReference>
<comment type="caution">
    <text evidence="1">The sequence shown here is derived from an EMBL/GenBank/DDBJ whole genome shotgun (WGS) entry which is preliminary data.</text>
</comment>
<evidence type="ECO:0000313" key="1">
    <source>
        <dbReference type="EMBL" id="RGP59676.1"/>
    </source>
</evidence>
<sequence length="390" mass="43944">MVKTIKHNRLRTQCGICGQDLLTGDCFAPLVGGDPNNGLGSRLDRPAHPGYLHNGVDIDDRRLCWKPNCYQCARYPEAVGLHLVCVGVFKEHCKAADSIDRLWATIGQKWKGAPALQLDRESEVEMDLVRQKAETYGVGLLGRLPAELIQMIYKYSESAVFWSCISALSLARELSKSQQDVMMPSDSMPLCSIVSWTRGESAVVLSEECPPYIRLTFDYRGIRKIERFQERPPYEPAFSNKEAFVLACESEVKDVVAILKVFNVMRLQLPSHIRGFQVWDTPSPPRLEDYEFYGRVSQSMQLKTIDLYAVTGLTFFFSHSKLYAVHAHTHRSPHATSTFERLSKTRGVNVVSVYLPIPKNEEIIAIVVRLRSSLEGGQSTAQKPFFLVGP</sequence>
<proteinExistence type="predicted"/>
<organism evidence="1 2">
    <name type="scientific">Fusarium sporotrichioides</name>
    <dbReference type="NCBI Taxonomy" id="5514"/>
    <lineage>
        <taxon>Eukaryota</taxon>
        <taxon>Fungi</taxon>
        <taxon>Dikarya</taxon>
        <taxon>Ascomycota</taxon>
        <taxon>Pezizomycotina</taxon>
        <taxon>Sordariomycetes</taxon>
        <taxon>Hypocreomycetidae</taxon>
        <taxon>Hypocreales</taxon>
        <taxon>Nectriaceae</taxon>
        <taxon>Fusarium</taxon>
    </lineage>
</organism>
<keyword evidence="2" id="KW-1185">Reference proteome</keyword>